<dbReference type="eggNOG" id="ENOG5032ZF0">
    <property type="taxonomic scope" value="Bacteria"/>
</dbReference>
<evidence type="ECO:0000256" key="1">
    <source>
        <dbReference type="SAM" id="Phobius"/>
    </source>
</evidence>
<keyword evidence="3" id="KW-1185">Reference proteome</keyword>
<proteinExistence type="predicted"/>
<dbReference type="AlphaFoldDB" id="D8K795"/>
<reference evidence="2 3" key="1">
    <citation type="submission" date="2010-06" db="EMBL/GenBank/DDBJ databases">
        <title>Complete sequence of chromosome of Nitrosococcus watsoni C-113.</title>
        <authorList>
            <consortium name="US DOE Joint Genome Institute"/>
            <person name="Lucas S."/>
            <person name="Copeland A."/>
            <person name="Lapidus A."/>
            <person name="Cheng J.-F."/>
            <person name="Bruce D."/>
            <person name="Goodwin L."/>
            <person name="Pitluck S."/>
            <person name="Malfatti S.A."/>
            <person name="Chain P.S.G."/>
            <person name="Land M."/>
            <person name="Hauser L."/>
            <person name="Kyrpides N."/>
            <person name="Ivanova N."/>
            <person name="Cambell M.A."/>
            <person name="Heidelberg J.F."/>
            <person name="Klotz M.G."/>
            <person name="Woyke T."/>
        </authorList>
    </citation>
    <scope>NUCLEOTIDE SEQUENCE [LARGE SCALE GENOMIC DNA]</scope>
    <source>
        <strain evidence="2 3">C-113</strain>
    </source>
</reference>
<gene>
    <name evidence="2" type="ordered locus">Nwat_1931</name>
</gene>
<accession>D8K795</accession>
<dbReference type="Proteomes" id="UP000000393">
    <property type="component" value="Chromosome"/>
</dbReference>
<keyword evidence="1" id="KW-0472">Membrane</keyword>
<dbReference type="OrthoDB" id="6883592at2"/>
<evidence type="ECO:0000313" key="3">
    <source>
        <dbReference type="Proteomes" id="UP000000393"/>
    </source>
</evidence>
<dbReference type="EMBL" id="CP002086">
    <property type="protein sequence ID" value="ADJ28772.1"/>
    <property type="molecule type" value="Genomic_DNA"/>
</dbReference>
<feature type="transmembrane region" description="Helical" evidence="1">
    <location>
        <begin position="6"/>
        <end position="24"/>
    </location>
</feature>
<evidence type="ECO:0000313" key="2">
    <source>
        <dbReference type="EMBL" id="ADJ28772.1"/>
    </source>
</evidence>
<dbReference type="HOGENOM" id="CLU_112896_0_0_6"/>
<dbReference type="RefSeq" id="WP_013220863.1">
    <property type="nucleotide sequence ID" value="NC_014315.1"/>
</dbReference>
<dbReference type="STRING" id="105559.Nwat_1931"/>
<organism evidence="2 3">
    <name type="scientific">Nitrosococcus watsoni (strain C-113)</name>
    <dbReference type="NCBI Taxonomy" id="105559"/>
    <lineage>
        <taxon>Bacteria</taxon>
        <taxon>Pseudomonadati</taxon>
        <taxon>Pseudomonadota</taxon>
        <taxon>Gammaproteobacteria</taxon>
        <taxon>Chromatiales</taxon>
        <taxon>Chromatiaceae</taxon>
        <taxon>Nitrosococcus</taxon>
    </lineage>
</organism>
<name>D8K795_NITWC</name>
<keyword evidence="1" id="KW-1133">Transmembrane helix</keyword>
<keyword evidence="1" id="KW-0812">Transmembrane</keyword>
<sequence length="205" mass="22960">MDKTAYILIGVVLGVLLNAIKEWWFQKGKNKKDLEYLAIRISCILDTFINGCADVVADDGLCYGQPDQDGCRSIQTKTPNFDPLSVEVEWKALPASLMYEVLSLPNQIEAANHKISGAFEYAASPPNYEEGFEERQLQYAALGLKAHGLASKLRNIGKLPPQVAPAPDEWNPMQFMKEAVDKIEKLQKERNARNKAFMQKINESA</sequence>
<protein>
    <submittedName>
        <fullName evidence="2">Uncharacterized protein</fullName>
    </submittedName>
</protein>
<dbReference type="KEGG" id="nwa:Nwat_1931"/>